<dbReference type="PANTHER" id="PTHR30075:SF2">
    <property type="entry name" value="GLYCINE--TRNA LIGASE, CHLOROPLASTIC_MITOCHONDRIAL 2"/>
    <property type="match status" value="1"/>
</dbReference>
<name>K0C4Q6_ALCDB</name>
<dbReference type="Pfam" id="PF02091">
    <property type="entry name" value="tRNA-synt_2e"/>
    <property type="match status" value="1"/>
</dbReference>
<evidence type="ECO:0000256" key="5">
    <source>
        <dbReference type="ARBA" id="ARBA00022840"/>
    </source>
</evidence>
<sequence length="335" mass="38054">MADQPQADVMTFQGLILALQQYWAEQGCVVVQPLDMEVGAGTFHPSTFLRAIGPENWNSAYVQPSRRPTDGRYGENPNRLQHYYQFQVVLKPSPDNIQELYLDSLRLLGFDPLVHDIRFVEDNWESPTLGAWGLGWEVWLNGMEVTQFTYFQQVGGIDCYPVTGEITYGLERLAMYIQGVDSVYDLVWSDGPFGKVSYGDVYLQNEVEMSTFNFEHANVEELFKQFDLFESESTKLIGAGLPLPAYEYALKASHTFNLLDARKAISVTERQRFILRVRTLARAVAQAYFDARRKLGFPMVDPTIREEVEAELAKQDEKAAGKAPAEKGHKKKGKK</sequence>
<organism evidence="11 12">
    <name type="scientific">Alcanivorax dieselolei (strain DSM 16502 / CGMCC 1.3690 / MCCC 1A00001 / B-5)</name>
    <name type="common">Alloalcanivorax dieselolei</name>
    <dbReference type="NCBI Taxonomy" id="930169"/>
    <lineage>
        <taxon>Bacteria</taxon>
        <taxon>Pseudomonadati</taxon>
        <taxon>Pseudomonadota</taxon>
        <taxon>Gammaproteobacteria</taxon>
        <taxon>Oceanospirillales</taxon>
        <taxon>Alcanivoracaceae</taxon>
        <taxon>Alloalcanivorax</taxon>
    </lineage>
</organism>
<dbReference type="NCBIfam" id="TIGR00388">
    <property type="entry name" value="glyQ"/>
    <property type="match status" value="1"/>
</dbReference>
<keyword evidence="12" id="KW-1185">Reference proteome</keyword>
<keyword evidence="3 9" id="KW-0436">Ligase</keyword>
<dbReference type="PATRIC" id="fig|930169.3.peg.15"/>
<dbReference type="Proteomes" id="UP000006286">
    <property type="component" value="Chromosome"/>
</dbReference>
<dbReference type="OrthoDB" id="9802183at2"/>
<keyword evidence="5 9" id="KW-0067">ATP-binding</keyword>
<accession>K0C4Q6</accession>
<dbReference type="InterPro" id="IPR006194">
    <property type="entry name" value="Gly-tRNA-synth_heterodimer"/>
</dbReference>
<feature type="compositionally biased region" description="Basic and acidic residues" evidence="10">
    <location>
        <begin position="311"/>
        <end position="327"/>
    </location>
</feature>
<dbReference type="FunFam" id="3.30.930.10:FF:000006">
    <property type="entry name" value="Glycine--tRNA ligase alpha subunit"/>
    <property type="match status" value="1"/>
</dbReference>
<evidence type="ECO:0000256" key="8">
    <source>
        <dbReference type="ARBA" id="ARBA00047937"/>
    </source>
</evidence>
<evidence type="ECO:0000256" key="2">
    <source>
        <dbReference type="ARBA" id="ARBA00011209"/>
    </source>
</evidence>
<dbReference type="GO" id="GO:0004820">
    <property type="term" value="F:glycine-tRNA ligase activity"/>
    <property type="evidence" value="ECO:0007669"/>
    <property type="project" value="UniProtKB-UniRule"/>
</dbReference>
<dbReference type="EMBL" id="CP003466">
    <property type="protein sequence ID" value="AFT68304.1"/>
    <property type="molecule type" value="Genomic_DNA"/>
</dbReference>
<comment type="catalytic activity">
    <reaction evidence="8 9">
        <text>tRNA(Gly) + glycine + ATP = glycyl-tRNA(Gly) + AMP + diphosphate</text>
        <dbReference type="Rhea" id="RHEA:16013"/>
        <dbReference type="Rhea" id="RHEA-COMP:9664"/>
        <dbReference type="Rhea" id="RHEA-COMP:9683"/>
        <dbReference type="ChEBI" id="CHEBI:30616"/>
        <dbReference type="ChEBI" id="CHEBI:33019"/>
        <dbReference type="ChEBI" id="CHEBI:57305"/>
        <dbReference type="ChEBI" id="CHEBI:78442"/>
        <dbReference type="ChEBI" id="CHEBI:78522"/>
        <dbReference type="ChEBI" id="CHEBI:456215"/>
        <dbReference type="EC" id="6.1.1.14"/>
    </reaction>
</comment>
<dbReference type="KEGG" id="adi:B5T_00015"/>
<comment type="subunit">
    <text evidence="2 9">Tetramer of two alpha and two beta subunits.</text>
</comment>
<dbReference type="PROSITE" id="PS50861">
    <property type="entry name" value="AA_TRNA_LIGASE_II_GLYAB"/>
    <property type="match status" value="1"/>
</dbReference>
<comment type="similarity">
    <text evidence="1 9">Belongs to the class-II aminoacyl-tRNA synthetase family.</text>
</comment>
<evidence type="ECO:0000256" key="7">
    <source>
        <dbReference type="ARBA" id="ARBA00023146"/>
    </source>
</evidence>
<dbReference type="GO" id="GO:0005524">
    <property type="term" value="F:ATP binding"/>
    <property type="evidence" value="ECO:0007669"/>
    <property type="project" value="UniProtKB-UniRule"/>
</dbReference>
<dbReference type="HAMAP" id="MF_00254">
    <property type="entry name" value="Gly_tRNA_synth_alpha"/>
    <property type="match status" value="1"/>
</dbReference>
<dbReference type="GO" id="GO:0006426">
    <property type="term" value="P:glycyl-tRNA aminoacylation"/>
    <property type="evidence" value="ECO:0007669"/>
    <property type="project" value="UniProtKB-UniRule"/>
</dbReference>
<dbReference type="InterPro" id="IPR045864">
    <property type="entry name" value="aa-tRNA-synth_II/BPL/LPL"/>
</dbReference>
<evidence type="ECO:0000256" key="3">
    <source>
        <dbReference type="ARBA" id="ARBA00022598"/>
    </source>
</evidence>
<dbReference type="GO" id="GO:0005829">
    <property type="term" value="C:cytosol"/>
    <property type="evidence" value="ECO:0007669"/>
    <property type="project" value="TreeGrafter"/>
</dbReference>
<evidence type="ECO:0000256" key="9">
    <source>
        <dbReference type="HAMAP-Rule" id="MF_00254"/>
    </source>
</evidence>
<dbReference type="NCBIfam" id="NF006827">
    <property type="entry name" value="PRK09348.1"/>
    <property type="match status" value="1"/>
</dbReference>
<proteinExistence type="inferred from homology"/>
<dbReference type="SUPFAM" id="SSF55681">
    <property type="entry name" value="Class II aaRS and biotin synthetases"/>
    <property type="match status" value="1"/>
</dbReference>
<dbReference type="InterPro" id="IPR002310">
    <property type="entry name" value="Gly-tRNA_ligase_asu"/>
</dbReference>
<keyword evidence="9" id="KW-0963">Cytoplasm</keyword>
<dbReference type="Gene3D" id="3.30.930.10">
    <property type="entry name" value="Bira Bifunctional Protein, Domain 2"/>
    <property type="match status" value="1"/>
</dbReference>
<keyword evidence="6 9" id="KW-0648">Protein biosynthesis</keyword>
<dbReference type="Gene3D" id="1.20.58.180">
    <property type="entry name" value="Class II aaRS and biotin synthetases, domain 2"/>
    <property type="match status" value="1"/>
</dbReference>
<dbReference type="CDD" id="cd00733">
    <property type="entry name" value="GlyRS_alpha_core"/>
    <property type="match status" value="1"/>
</dbReference>
<feature type="region of interest" description="Disordered" evidence="10">
    <location>
        <begin position="311"/>
        <end position="335"/>
    </location>
</feature>
<evidence type="ECO:0000256" key="4">
    <source>
        <dbReference type="ARBA" id="ARBA00022741"/>
    </source>
</evidence>
<dbReference type="RefSeq" id="WP_014992385.1">
    <property type="nucleotide sequence ID" value="NC_018691.1"/>
</dbReference>
<evidence type="ECO:0000313" key="12">
    <source>
        <dbReference type="Proteomes" id="UP000006286"/>
    </source>
</evidence>
<dbReference type="AlphaFoldDB" id="K0C4Q6"/>
<dbReference type="PRINTS" id="PR01044">
    <property type="entry name" value="TRNASYNTHGA"/>
</dbReference>
<evidence type="ECO:0000256" key="1">
    <source>
        <dbReference type="ARBA" id="ARBA00008226"/>
    </source>
</evidence>
<dbReference type="HOGENOM" id="CLU_057066_1_0_6"/>
<comment type="subcellular location">
    <subcellularLocation>
        <location evidence="9">Cytoplasm</location>
    </subcellularLocation>
</comment>
<dbReference type="PANTHER" id="PTHR30075">
    <property type="entry name" value="GLYCYL-TRNA SYNTHETASE"/>
    <property type="match status" value="1"/>
</dbReference>
<dbReference type="EC" id="6.1.1.14" evidence="9"/>
<gene>
    <name evidence="9 11" type="primary">glyQ</name>
    <name evidence="11" type="ordered locus">B5T_00015</name>
</gene>
<protein>
    <recommendedName>
        <fullName evidence="9">Glycine--tRNA ligase alpha subunit</fullName>
        <ecNumber evidence="9">6.1.1.14</ecNumber>
    </recommendedName>
    <alternativeName>
        <fullName evidence="9">Glycyl-tRNA synthetase alpha subunit</fullName>
        <shortName evidence="9">GlyRS</shortName>
    </alternativeName>
</protein>
<dbReference type="STRING" id="930169.B5T_00015"/>
<evidence type="ECO:0000313" key="11">
    <source>
        <dbReference type="EMBL" id="AFT68304.1"/>
    </source>
</evidence>
<dbReference type="eggNOG" id="COG0752">
    <property type="taxonomic scope" value="Bacteria"/>
</dbReference>
<keyword evidence="4 9" id="KW-0547">Nucleotide-binding</keyword>
<reference evidence="11 12" key="1">
    <citation type="journal article" date="2012" name="J. Bacteriol.">
        <title>Complete genome sequence of Alcanivorax dieselolei type strain B5.</title>
        <authorList>
            <person name="Lai Q."/>
            <person name="Li W."/>
            <person name="Shao Z."/>
        </authorList>
    </citation>
    <scope>NUCLEOTIDE SEQUENCE [LARGE SCALE GENOMIC DNA]</scope>
    <source>
        <strain evidence="12">DSM 16502 / CGMCC 1.3690 / B-5</strain>
    </source>
</reference>
<keyword evidence="7 9" id="KW-0030">Aminoacyl-tRNA synthetase</keyword>
<evidence type="ECO:0000256" key="10">
    <source>
        <dbReference type="SAM" id="MobiDB-lite"/>
    </source>
</evidence>
<evidence type="ECO:0000256" key="6">
    <source>
        <dbReference type="ARBA" id="ARBA00022917"/>
    </source>
</evidence>